<sequence length="96" mass="10381">MTCAGSPVARSYTTTRRISTHIDADDVDAAPRVVVAERVDRLFAAQAGVALQEQAGAPDRVAAQRFRRGRVRVQAWRQFGVAFGQRRAEDVAGVAA</sequence>
<evidence type="ECO:0000313" key="2">
    <source>
        <dbReference type="Proteomes" id="UP000612585"/>
    </source>
</evidence>
<keyword evidence="2" id="KW-1185">Reference proteome</keyword>
<gene>
    <name evidence="1" type="ORF">Vau01_052110</name>
</gene>
<proteinExistence type="predicted"/>
<protein>
    <submittedName>
        <fullName evidence="1">Uncharacterized protein</fullName>
    </submittedName>
</protein>
<dbReference type="AlphaFoldDB" id="A0A8J3ZA11"/>
<reference evidence="1" key="1">
    <citation type="submission" date="2021-01" db="EMBL/GenBank/DDBJ databases">
        <title>Whole genome shotgun sequence of Virgisporangium aurantiacum NBRC 16421.</title>
        <authorList>
            <person name="Komaki H."/>
            <person name="Tamura T."/>
        </authorList>
    </citation>
    <scope>NUCLEOTIDE SEQUENCE</scope>
    <source>
        <strain evidence="1">NBRC 16421</strain>
    </source>
</reference>
<accession>A0A8J3ZA11</accession>
<name>A0A8J3ZA11_9ACTN</name>
<organism evidence="1 2">
    <name type="scientific">Virgisporangium aurantiacum</name>
    <dbReference type="NCBI Taxonomy" id="175570"/>
    <lineage>
        <taxon>Bacteria</taxon>
        <taxon>Bacillati</taxon>
        <taxon>Actinomycetota</taxon>
        <taxon>Actinomycetes</taxon>
        <taxon>Micromonosporales</taxon>
        <taxon>Micromonosporaceae</taxon>
        <taxon>Virgisporangium</taxon>
    </lineage>
</organism>
<dbReference type="Proteomes" id="UP000612585">
    <property type="component" value="Unassembled WGS sequence"/>
</dbReference>
<comment type="caution">
    <text evidence="1">The sequence shown here is derived from an EMBL/GenBank/DDBJ whole genome shotgun (WGS) entry which is preliminary data.</text>
</comment>
<evidence type="ECO:0000313" key="1">
    <source>
        <dbReference type="EMBL" id="GIJ57695.1"/>
    </source>
</evidence>
<dbReference type="EMBL" id="BOPG01000033">
    <property type="protein sequence ID" value="GIJ57695.1"/>
    <property type="molecule type" value="Genomic_DNA"/>
</dbReference>